<reference evidence="3" key="1">
    <citation type="submission" date="2015-09" db="EMBL/GenBank/DDBJ databases">
        <authorList>
            <consortium name="Pathogen Informatics"/>
        </authorList>
    </citation>
    <scope>NUCLEOTIDE SEQUENCE [LARGE SCALE GENOMIC DNA]</scope>
    <source>
        <strain evidence="3">Lake Konstanz</strain>
    </source>
</reference>
<feature type="non-terminal residue" evidence="2">
    <location>
        <position position="521"/>
    </location>
</feature>
<evidence type="ECO:0008006" key="4">
    <source>
        <dbReference type="Google" id="ProtNLM"/>
    </source>
</evidence>
<name>A0A0S4JA85_BODSA</name>
<feature type="chain" id="PRO_5006622106" description="Membrane-associated protein" evidence="1">
    <location>
        <begin position="24"/>
        <end position="521"/>
    </location>
</feature>
<dbReference type="Proteomes" id="UP000051952">
    <property type="component" value="Unassembled WGS sequence"/>
</dbReference>
<keyword evidence="1" id="KW-0732">Signal</keyword>
<organism evidence="2 3">
    <name type="scientific">Bodo saltans</name>
    <name type="common">Flagellated protozoan</name>
    <dbReference type="NCBI Taxonomy" id="75058"/>
    <lineage>
        <taxon>Eukaryota</taxon>
        <taxon>Discoba</taxon>
        <taxon>Euglenozoa</taxon>
        <taxon>Kinetoplastea</taxon>
        <taxon>Metakinetoplastina</taxon>
        <taxon>Eubodonida</taxon>
        <taxon>Bodonidae</taxon>
        <taxon>Bodo</taxon>
    </lineage>
</organism>
<evidence type="ECO:0000313" key="2">
    <source>
        <dbReference type="EMBL" id="CUG88266.1"/>
    </source>
</evidence>
<dbReference type="VEuPathDB" id="TriTrypDB:BSAL_14475"/>
<dbReference type="EMBL" id="CYKH01001627">
    <property type="protein sequence ID" value="CUG88266.1"/>
    <property type="molecule type" value="Genomic_DNA"/>
</dbReference>
<protein>
    <recommendedName>
        <fullName evidence="4">Membrane-associated protein</fullName>
    </recommendedName>
</protein>
<keyword evidence="3" id="KW-1185">Reference proteome</keyword>
<feature type="signal peptide" evidence="1">
    <location>
        <begin position="1"/>
        <end position="23"/>
    </location>
</feature>
<dbReference type="AlphaFoldDB" id="A0A0S4JA85"/>
<gene>
    <name evidence="2" type="ORF">BSAL_14475</name>
</gene>
<proteinExistence type="predicted"/>
<accession>A0A0S4JA85</accession>
<sequence>MPRYGVNLCQIRTLLTFLFVALSTVRWQCNAVAACNEPNATVFLTNNTEYVFNSCTASPILRPFDNNSNYELGNITIIVQGASMVPRLRIANRITVRNLTILFIDLMWSIVVNDTHRLQDSTNTGDTVLLSLRECTVVGVSITVLRSTLVVTNSIAISPLNVVLFEIVNKNNNAANTSDVTLFVVNSTIAFHQVNGCCYTYNGNGSTLLNIYNDAASIDGVNVTMIGSNFSLRSPYQRYFGVIIINSGDKAKVSLIQHVTVSLVMSHIDAHMATCPDGCAASVSMYGAAVCIQADLIFNASIAVERAHITVVPASDDGLDSAASGSQMWVGAVTFVAEKGSRAAMNTVSISARNVTLHITATIGVAFVMIGEFNVTTGVMITLQGTTASLAAHGVLTSDVKATMRSSSFILSIANVTVSSLWSIDNVVVESTLAAGHPTAQSAAVSPNIGSLVGAAVILVGAMNDSSILVTNSLASLNLTHGYVNRTFTSPDLFALDMTSTMILFCPSTMHRANVANSTVI</sequence>
<evidence type="ECO:0000313" key="3">
    <source>
        <dbReference type="Proteomes" id="UP000051952"/>
    </source>
</evidence>
<evidence type="ECO:0000256" key="1">
    <source>
        <dbReference type="SAM" id="SignalP"/>
    </source>
</evidence>